<reference evidence="8" key="1">
    <citation type="submission" date="2022-11" db="EMBL/GenBank/DDBJ databases">
        <authorList>
            <person name="Scott C."/>
            <person name="Bruce N."/>
        </authorList>
    </citation>
    <scope>NUCLEOTIDE SEQUENCE</scope>
</reference>
<feature type="compositionally biased region" description="Gly residues" evidence="6">
    <location>
        <begin position="365"/>
        <end position="376"/>
    </location>
</feature>
<evidence type="ECO:0000256" key="2">
    <source>
        <dbReference type="ARBA" id="ARBA00023015"/>
    </source>
</evidence>
<feature type="region of interest" description="Disordered" evidence="6">
    <location>
        <begin position="114"/>
        <end position="146"/>
    </location>
</feature>
<dbReference type="AlphaFoldDB" id="A0A9P1GY91"/>
<keyword evidence="9" id="KW-1185">Reference proteome</keyword>
<feature type="compositionally biased region" description="Polar residues" evidence="6">
    <location>
        <begin position="305"/>
        <end position="314"/>
    </location>
</feature>
<dbReference type="PANTHER" id="PTHR15741">
    <property type="entry name" value="BASIC HELIX-LOOP-HELIX ZIP TRANSCRIPTION FACTOR"/>
    <property type="match status" value="1"/>
</dbReference>
<dbReference type="PROSITE" id="PS50888">
    <property type="entry name" value="BHLH"/>
    <property type="match status" value="1"/>
</dbReference>
<name>A0A9P1GY91_9PEZI</name>
<evidence type="ECO:0000256" key="5">
    <source>
        <dbReference type="ARBA" id="ARBA00023242"/>
    </source>
</evidence>
<dbReference type="SMART" id="SM00353">
    <property type="entry name" value="HLH"/>
    <property type="match status" value="1"/>
</dbReference>
<sequence>MESTHPQTQVCHLAVNAFNENQDVFPEPPPSPPPGDPILTAEDTISLQNFLENLSSDRFNTPCYGEGLNFTDTWLDLPPQLVGSTTSLGQHPSIPSPIQQAAHMQNHNHHMLGDGSLHASSATGMMAPPPPPPAHTSSHHHHSHPGLHLDATPDVVAAAALLPRNGLMSPNNFHSLPLHMSQFPSMSDLSHGFSRLEPGAAIGHSLLPAGFDDTSNAEHQFASTAYTTQPSPPQGPLGGAQQASEIQWGSDASFNQPQGFVPHSHRETHESLVQRKLQMMQCLSVNRSAATTRPSSPTHDHGSPSAAQHLSANSNEEDEEEMNGEGPPRKRRKSRIAKEDDPADDDDEAGRPEADDEKRDSSTGEGPGLGKAGGKKGTPSKRRKSANGAKAPRENLTDQQKRENHIKSEQRRRTVIKEGFDELCIVVPNLQGSGISKSNILTAAAEWLEDLSRFNKELHDQLARIAI</sequence>
<keyword evidence="3" id="KW-0238">DNA-binding</keyword>
<dbReference type="GO" id="GO:0000981">
    <property type="term" value="F:DNA-binding transcription factor activity, RNA polymerase II-specific"/>
    <property type="evidence" value="ECO:0007669"/>
    <property type="project" value="TreeGrafter"/>
</dbReference>
<keyword evidence="2" id="KW-0805">Transcription regulation</keyword>
<dbReference type="GO" id="GO:0000978">
    <property type="term" value="F:RNA polymerase II cis-regulatory region sequence-specific DNA binding"/>
    <property type="evidence" value="ECO:0007669"/>
    <property type="project" value="TreeGrafter"/>
</dbReference>
<evidence type="ECO:0000313" key="8">
    <source>
        <dbReference type="EMBL" id="CAI4212483.1"/>
    </source>
</evidence>
<dbReference type="GO" id="GO:0005634">
    <property type="term" value="C:nucleus"/>
    <property type="evidence" value="ECO:0007669"/>
    <property type="project" value="UniProtKB-SubCell"/>
</dbReference>
<dbReference type="EMBL" id="CALLCH030000005">
    <property type="protein sequence ID" value="CAI4212483.1"/>
    <property type="molecule type" value="Genomic_DNA"/>
</dbReference>
<feature type="domain" description="BHLH" evidence="7">
    <location>
        <begin position="400"/>
        <end position="451"/>
    </location>
</feature>
<dbReference type="SUPFAM" id="SSF47459">
    <property type="entry name" value="HLH, helix-loop-helix DNA-binding domain"/>
    <property type="match status" value="1"/>
</dbReference>
<feature type="region of interest" description="Disordered" evidence="6">
    <location>
        <begin position="286"/>
        <end position="413"/>
    </location>
</feature>
<keyword evidence="5" id="KW-0539">Nucleus</keyword>
<dbReference type="InterPro" id="IPR052207">
    <property type="entry name" value="Max-like/E-box_TFs"/>
</dbReference>
<comment type="caution">
    <text evidence="8">The sequence shown here is derived from an EMBL/GenBank/DDBJ whole genome shotgun (WGS) entry which is preliminary data.</text>
</comment>
<dbReference type="InterPro" id="IPR036638">
    <property type="entry name" value="HLH_DNA-bd_sf"/>
</dbReference>
<evidence type="ECO:0000259" key="7">
    <source>
        <dbReference type="PROSITE" id="PS50888"/>
    </source>
</evidence>
<gene>
    <name evidence="8" type="ORF">PPNO1_LOCUS2240</name>
</gene>
<organism evidence="8 9">
    <name type="scientific">Parascedosporium putredinis</name>
    <dbReference type="NCBI Taxonomy" id="1442378"/>
    <lineage>
        <taxon>Eukaryota</taxon>
        <taxon>Fungi</taxon>
        <taxon>Dikarya</taxon>
        <taxon>Ascomycota</taxon>
        <taxon>Pezizomycotina</taxon>
        <taxon>Sordariomycetes</taxon>
        <taxon>Hypocreomycetidae</taxon>
        <taxon>Microascales</taxon>
        <taxon>Microascaceae</taxon>
        <taxon>Parascedosporium</taxon>
    </lineage>
</organism>
<feature type="compositionally biased region" description="Basic and acidic residues" evidence="6">
    <location>
        <begin position="391"/>
        <end position="413"/>
    </location>
</feature>
<feature type="region of interest" description="Disordered" evidence="6">
    <location>
        <begin position="225"/>
        <end position="245"/>
    </location>
</feature>
<evidence type="ECO:0000256" key="3">
    <source>
        <dbReference type="ARBA" id="ARBA00023125"/>
    </source>
</evidence>
<dbReference type="InterPro" id="IPR011598">
    <property type="entry name" value="bHLH_dom"/>
</dbReference>
<proteinExistence type="predicted"/>
<evidence type="ECO:0000313" key="9">
    <source>
        <dbReference type="Proteomes" id="UP000838763"/>
    </source>
</evidence>
<dbReference type="Proteomes" id="UP000838763">
    <property type="component" value="Unassembled WGS sequence"/>
</dbReference>
<dbReference type="GO" id="GO:0046983">
    <property type="term" value="F:protein dimerization activity"/>
    <property type="evidence" value="ECO:0007669"/>
    <property type="project" value="InterPro"/>
</dbReference>
<evidence type="ECO:0000256" key="1">
    <source>
        <dbReference type="ARBA" id="ARBA00004123"/>
    </source>
</evidence>
<feature type="compositionally biased region" description="Polar residues" evidence="6">
    <location>
        <begin position="286"/>
        <end position="297"/>
    </location>
</feature>
<feature type="region of interest" description="Disordered" evidence="6">
    <location>
        <begin position="252"/>
        <end position="271"/>
    </location>
</feature>
<accession>A0A9P1GY91</accession>
<keyword evidence="4" id="KW-0804">Transcription</keyword>
<protein>
    <recommendedName>
        <fullName evidence="7">BHLH domain-containing protein</fullName>
    </recommendedName>
</protein>
<dbReference type="Gene3D" id="4.10.280.10">
    <property type="entry name" value="Helix-loop-helix DNA-binding domain"/>
    <property type="match status" value="1"/>
</dbReference>
<dbReference type="Pfam" id="PF00010">
    <property type="entry name" value="HLH"/>
    <property type="match status" value="1"/>
</dbReference>
<evidence type="ECO:0000256" key="6">
    <source>
        <dbReference type="SAM" id="MobiDB-lite"/>
    </source>
</evidence>
<dbReference type="OrthoDB" id="5778525at2759"/>
<feature type="compositionally biased region" description="Basic and acidic residues" evidence="6">
    <location>
        <begin position="349"/>
        <end position="362"/>
    </location>
</feature>
<comment type="subcellular location">
    <subcellularLocation>
        <location evidence="1">Nucleus</location>
    </subcellularLocation>
</comment>
<evidence type="ECO:0000256" key="4">
    <source>
        <dbReference type="ARBA" id="ARBA00023163"/>
    </source>
</evidence>
<dbReference type="PANTHER" id="PTHR15741:SF27">
    <property type="entry name" value="TRANSCRIPTION FACTOR AP-4"/>
    <property type="match status" value="1"/>
</dbReference>
<dbReference type="CDD" id="cd11404">
    <property type="entry name" value="bHLHzip_Mlx_like"/>
    <property type="match status" value="1"/>
</dbReference>